<dbReference type="PROSITE" id="PS00665">
    <property type="entry name" value="DHDPS_1"/>
    <property type="match status" value="1"/>
</dbReference>
<feature type="compositionally biased region" description="Low complexity" evidence="3">
    <location>
        <begin position="362"/>
        <end position="392"/>
    </location>
</feature>
<organism evidence="4 5">
    <name type="scientific">Cylindrodendrum hubeiense</name>
    <dbReference type="NCBI Taxonomy" id="595255"/>
    <lineage>
        <taxon>Eukaryota</taxon>
        <taxon>Fungi</taxon>
        <taxon>Dikarya</taxon>
        <taxon>Ascomycota</taxon>
        <taxon>Pezizomycotina</taxon>
        <taxon>Sordariomycetes</taxon>
        <taxon>Hypocreomycetidae</taxon>
        <taxon>Hypocreales</taxon>
        <taxon>Nectriaceae</taxon>
        <taxon>Cylindrodendrum</taxon>
    </lineage>
</organism>
<keyword evidence="2" id="KW-0704">Schiff base</keyword>
<keyword evidence="5" id="KW-1185">Reference proteome</keyword>
<dbReference type="PANTHER" id="PTHR42849:SF1">
    <property type="entry name" value="N-ACETYLNEURAMINATE LYASE"/>
    <property type="match status" value="1"/>
</dbReference>
<dbReference type="AlphaFoldDB" id="A0A9P5HFR9"/>
<accession>A0A9P5HFR9</accession>
<evidence type="ECO:0000256" key="2">
    <source>
        <dbReference type="ARBA" id="ARBA00023270"/>
    </source>
</evidence>
<keyword evidence="1" id="KW-0456">Lyase</keyword>
<reference evidence="4" key="1">
    <citation type="submission" date="2020-03" db="EMBL/GenBank/DDBJ databases">
        <title>Draft Genome Sequence of Cylindrodendrum hubeiense.</title>
        <authorList>
            <person name="Buettner E."/>
            <person name="Kellner H."/>
        </authorList>
    </citation>
    <scope>NUCLEOTIDE SEQUENCE</scope>
    <source>
        <strain evidence="4">IHI 201604</strain>
    </source>
</reference>
<dbReference type="PRINTS" id="PR00146">
    <property type="entry name" value="DHPICSNTHASE"/>
</dbReference>
<dbReference type="CDD" id="cd00408">
    <property type="entry name" value="DHDPS-like"/>
    <property type="match status" value="1"/>
</dbReference>
<comment type="caution">
    <text evidence="4">The sequence shown here is derived from an EMBL/GenBank/DDBJ whole genome shotgun (WGS) entry which is preliminary data.</text>
</comment>
<sequence>MAHNVKEPSGIMVALITHFKEDGSIDLAGIDAHVNRLIDAGVHGLVPGGSTGEFTALTTEERKQLVEQVVKSSAGRAHVMAGIGELSTAKAVDLAVHAAKAGAHSLMVVPPFYDAPNKEELREHMREIHTASGLPIVYYNIPSASGVTLSPKEIAELNTVGVHYLKDTSGNGPALTELLFAHQNDITAFNGWDTLTFYGIAAGAKGSVWGATNFIPELSMQLWETLAVKGDLKAAREIWAKIFPICKILESNNYCAAVKTGMQLRGWKTGEVRKPFKILSGAPKAELEAALKNAGVLSVCSADISVDYSEMMLPKIAAVFVAFAVSAVEAGPCKASSNTYIATSSLTTESLSATSTLTTESTTKIQTTTAETTTEIPTTTTESSTSISTTTENPACSTVTNLIKNSNFEDDSDNSWQYYGPSKLTDSLHARSGSNSA</sequence>
<evidence type="ECO:0000256" key="1">
    <source>
        <dbReference type="ARBA" id="ARBA00023239"/>
    </source>
</evidence>
<dbReference type="Gene3D" id="3.20.20.70">
    <property type="entry name" value="Aldolase class I"/>
    <property type="match status" value="1"/>
</dbReference>
<dbReference type="InterPro" id="IPR020624">
    <property type="entry name" value="Schiff_base-form_aldolases_CS"/>
</dbReference>
<dbReference type="SUPFAM" id="SSF51569">
    <property type="entry name" value="Aldolase"/>
    <property type="match status" value="1"/>
</dbReference>
<dbReference type="SMART" id="SM01130">
    <property type="entry name" value="DHDPS"/>
    <property type="match status" value="1"/>
</dbReference>
<evidence type="ECO:0000256" key="3">
    <source>
        <dbReference type="SAM" id="MobiDB-lite"/>
    </source>
</evidence>
<evidence type="ECO:0000313" key="5">
    <source>
        <dbReference type="Proteomes" id="UP000722485"/>
    </source>
</evidence>
<dbReference type="GO" id="GO:0005829">
    <property type="term" value="C:cytosol"/>
    <property type="evidence" value="ECO:0007669"/>
    <property type="project" value="TreeGrafter"/>
</dbReference>
<gene>
    <name evidence="4" type="ORF">G7Z17_g962</name>
</gene>
<name>A0A9P5HFR9_9HYPO</name>
<feature type="region of interest" description="Disordered" evidence="3">
    <location>
        <begin position="362"/>
        <end position="393"/>
    </location>
</feature>
<evidence type="ECO:0000313" key="4">
    <source>
        <dbReference type="EMBL" id="KAF7557084.1"/>
    </source>
</evidence>
<dbReference type="GO" id="GO:0019262">
    <property type="term" value="P:N-acetylneuraminate catabolic process"/>
    <property type="evidence" value="ECO:0007669"/>
    <property type="project" value="TreeGrafter"/>
</dbReference>
<dbReference type="InterPro" id="IPR002220">
    <property type="entry name" value="DapA-like"/>
</dbReference>
<dbReference type="EMBL" id="JAANBB010000007">
    <property type="protein sequence ID" value="KAF7557084.1"/>
    <property type="molecule type" value="Genomic_DNA"/>
</dbReference>
<evidence type="ECO:0008006" key="6">
    <source>
        <dbReference type="Google" id="ProtNLM"/>
    </source>
</evidence>
<proteinExistence type="predicted"/>
<dbReference type="Pfam" id="PF00701">
    <property type="entry name" value="DHDPS"/>
    <property type="match status" value="1"/>
</dbReference>
<dbReference type="InterPro" id="IPR013785">
    <property type="entry name" value="Aldolase_TIM"/>
</dbReference>
<dbReference type="PANTHER" id="PTHR42849">
    <property type="entry name" value="N-ACETYLNEURAMINATE LYASE"/>
    <property type="match status" value="1"/>
</dbReference>
<dbReference type="OrthoDB" id="191315at2759"/>
<dbReference type="GO" id="GO:0008747">
    <property type="term" value="F:N-acetylneuraminate lyase activity"/>
    <property type="evidence" value="ECO:0007669"/>
    <property type="project" value="TreeGrafter"/>
</dbReference>
<dbReference type="Proteomes" id="UP000722485">
    <property type="component" value="Unassembled WGS sequence"/>
</dbReference>
<protein>
    <recommendedName>
        <fullName evidence="6">Dihydrodipicolinate synthase</fullName>
    </recommendedName>
</protein>